<protein>
    <submittedName>
        <fullName evidence="1">Uncharacterized protein</fullName>
    </submittedName>
</protein>
<keyword evidence="2" id="KW-1185">Reference proteome</keyword>
<reference evidence="1" key="2">
    <citation type="submission" date="2020-11" db="EMBL/GenBank/DDBJ databases">
        <authorList>
            <person name="McCartney M.A."/>
            <person name="Auch B."/>
            <person name="Kono T."/>
            <person name="Mallez S."/>
            <person name="Becker A."/>
            <person name="Gohl D.M."/>
            <person name="Silverstein K.A.T."/>
            <person name="Koren S."/>
            <person name="Bechman K.B."/>
            <person name="Herman A."/>
            <person name="Abrahante J.E."/>
            <person name="Garbe J."/>
        </authorList>
    </citation>
    <scope>NUCLEOTIDE SEQUENCE</scope>
    <source>
        <strain evidence="1">Duluth1</strain>
        <tissue evidence="1">Whole animal</tissue>
    </source>
</reference>
<gene>
    <name evidence="1" type="ORF">DPMN_070405</name>
</gene>
<accession>A0A9D3Z5W3</accession>
<organism evidence="1 2">
    <name type="scientific">Dreissena polymorpha</name>
    <name type="common">Zebra mussel</name>
    <name type="synonym">Mytilus polymorpha</name>
    <dbReference type="NCBI Taxonomy" id="45954"/>
    <lineage>
        <taxon>Eukaryota</taxon>
        <taxon>Metazoa</taxon>
        <taxon>Spiralia</taxon>
        <taxon>Lophotrochozoa</taxon>
        <taxon>Mollusca</taxon>
        <taxon>Bivalvia</taxon>
        <taxon>Autobranchia</taxon>
        <taxon>Heteroconchia</taxon>
        <taxon>Euheterodonta</taxon>
        <taxon>Imparidentia</taxon>
        <taxon>Neoheterodontei</taxon>
        <taxon>Myida</taxon>
        <taxon>Dreissenoidea</taxon>
        <taxon>Dreissenidae</taxon>
        <taxon>Dreissena</taxon>
    </lineage>
</organism>
<dbReference type="Proteomes" id="UP000828390">
    <property type="component" value="Unassembled WGS sequence"/>
</dbReference>
<name>A0A9D3Z5W3_DREPO</name>
<proteinExistence type="predicted"/>
<dbReference type="EMBL" id="JAIWYP010000014">
    <property type="protein sequence ID" value="KAH3710907.1"/>
    <property type="molecule type" value="Genomic_DNA"/>
</dbReference>
<reference evidence="1" key="1">
    <citation type="journal article" date="2019" name="bioRxiv">
        <title>The Genome of the Zebra Mussel, Dreissena polymorpha: A Resource for Invasive Species Research.</title>
        <authorList>
            <person name="McCartney M.A."/>
            <person name="Auch B."/>
            <person name="Kono T."/>
            <person name="Mallez S."/>
            <person name="Zhang Y."/>
            <person name="Obille A."/>
            <person name="Becker A."/>
            <person name="Abrahante J.E."/>
            <person name="Garbe J."/>
            <person name="Badalamenti J.P."/>
            <person name="Herman A."/>
            <person name="Mangelson H."/>
            <person name="Liachko I."/>
            <person name="Sullivan S."/>
            <person name="Sone E.D."/>
            <person name="Koren S."/>
            <person name="Silverstein K.A.T."/>
            <person name="Beckman K.B."/>
            <person name="Gohl D.M."/>
        </authorList>
    </citation>
    <scope>NUCLEOTIDE SEQUENCE</scope>
    <source>
        <strain evidence="1">Duluth1</strain>
        <tissue evidence="1">Whole animal</tissue>
    </source>
</reference>
<dbReference type="AlphaFoldDB" id="A0A9D3Z5W3"/>
<evidence type="ECO:0000313" key="1">
    <source>
        <dbReference type="EMBL" id="KAH3710907.1"/>
    </source>
</evidence>
<comment type="caution">
    <text evidence="1">The sequence shown here is derived from an EMBL/GenBank/DDBJ whole genome shotgun (WGS) entry which is preliminary data.</text>
</comment>
<evidence type="ECO:0000313" key="2">
    <source>
        <dbReference type="Proteomes" id="UP000828390"/>
    </source>
</evidence>
<sequence length="56" mass="6174">MNKIHICRQAFKLRNEVPCSNRGKKAAQINAGFLKEVSSTLLGTQLPAEFSTTSTH</sequence>